<gene>
    <name evidence="1" type="ORF">BURPS1710A_2843</name>
</gene>
<organism evidence="1">
    <name type="scientific">Burkholderia pseudomallei 1710a</name>
    <dbReference type="NCBI Taxonomy" id="320371"/>
    <lineage>
        <taxon>Bacteria</taxon>
        <taxon>Pseudomonadati</taxon>
        <taxon>Pseudomonadota</taxon>
        <taxon>Betaproteobacteria</taxon>
        <taxon>Burkholderiales</taxon>
        <taxon>Burkholderiaceae</taxon>
        <taxon>Burkholderia</taxon>
        <taxon>pseudomallei group</taxon>
    </lineage>
</organism>
<dbReference type="HOGENOM" id="CLU_3380990_0_0_4"/>
<dbReference type="AlphaFoldDB" id="A0A0E1W7U0"/>
<evidence type="ECO:0000313" key="1">
    <source>
        <dbReference type="EMBL" id="EET09305.1"/>
    </source>
</evidence>
<dbReference type="EMBL" id="CM000832">
    <property type="protein sequence ID" value="EET09305.1"/>
    <property type="molecule type" value="Genomic_DNA"/>
</dbReference>
<name>A0A0E1W7U0_BURPE</name>
<protein>
    <submittedName>
        <fullName evidence="1">Uncharacterized protein</fullName>
    </submittedName>
</protein>
<sequence length="37" mass="3963">MPPPMTITSMFDSMSDAASGPIEDLAWQAVRGPVKRA</sequence>
<reference evidence="1" key="1">
    <citation type="submission" date="2009-05" db="EMBL/GenBank/DDBJ databases">
        <authorList>
            <person name="Harkins D.M."/>
            <person name="DeShazer D."/>
            <person name="Woods D.E."/>
            <person name="Brinkac L.M."/>
            <person name="Brown K.A."/>
            <person name="Hung G.C."/>
            <person name="Tuanyok A."/>
            <person name="Zhang B."/>
            <person name="Nierman W.C."/>
        </authorList>
    </citation>
    <scope>NUCLEOTIDE SEQUENCE [LARGE SCALE GENOMIC DNA]</scope>
    <source>
        <strain evidence="1">1710a</strain>
    </source>
</reference>
<dbReference type="Proteomes" id="UP000001812">
    <property type="component" value="Chromosome I"/>
</dbReference>
<accession>A0A0E1W7U0</accession>
<proteinExistence type="predicted"/>